<reference evidence="2 3" key="1">
    <citation type="submission" date="2022-12" db="EMBL/GenBank/DDBJ databases">
        <title>Chromosome-scale assembly of the Ensete ventricosum genome.</title>
        <authorList>
            <person name="Dussert Y."/>
            <person name="Stocks J."/>
            <person name="Wendawek A."/>
            <person name="Woldeyes F."/>
            <person name="Nichols R.A."/>
            <person name="Borrell J.S."/>
        </authorList>
    </citation>
    <scope>NUCLEOTIDE SEQUENCE [LARGE SCALE GENOMIC DNA]</scope>
    <source>
        <strain evidence="3">cv. Maze</strain>
        <tissue evidence="2">Seeds</tissue>
    </source>
</reference>
<dbReference type="Proteomes" id="UP001222027">
    <property type="component" value="Unassembled WGS sequence"/>
</dbReference>
<evidence type="ECO:0000256" key="1">
    <source>
        <dbReference type="SAM" id="MobiDB-lite"/>
    </source>
</evidence>
<name>A0AAV8Q1E5_ENSVE</name>
<feature type="region of interest" description="Disordered" evidence="1">
    <location>
        <begin position="1"/>
        <end position="38"/>
    </location>
</feature>
<proteinExistence type="predicted"/>
<protein>
    <submittedName>
        <fullName evidence="2">Uncharacterized protein</fullName>
    </submittedName>
</protein>
<sequence length="207" mass="22515">MDSAAGERAARSGVVPQRRISNGEELNPRGNADGDGVSRVRSTMRTIPLSPNLQFQRRISSGEELNSWGNAAGDGVSRVRSTMPAIPLSPNLQCQVELGFKGVDADSTQVSQRSRIGVVCQGCRLIVYGGVTWIHHQLCFHSLVSLLKLYQECWYNIVLAFSYANPLGFSCSIQQDDVILVVAHPFLSWCTAKSAARVEMSIDASSS</sequence>
<keyword evidence="3" id="KW-1185">Reference proteome</keyword>
<gene>
    <name evidence="2" type="ORF">OPV22_010057</name>
</gene>
<comment type="caution">
    <text evidence="2">The sequence shown here is derived from an EMBL/GenBank/DDBJ whole genome shotgun (WGS) entry which is preliminary data.</text>
</comment>
<evidence type="ECO:0000313" key="2">
    <source>
        <dbReference type="EMBL" id="KAJ8499505.1"/>
    </source>
</evidence>
<dbReference type="EMBL" id="JAQQAF010000003">
    <property type="protein sequence ID" value="KAJ8499505.1"/>
    <property type="molecule type" value="Genomic_DNA"/>
</dbReference>
<accession>A0AAV8Q1E5</accession>
<organism evidence="2 3">
    <name type="scientific">Ensete ventricosum</name>
    <name type="common">Abyssinian banana</name>
    <name type="synonym">Musa ensete</name>
    <dbReference type="NCBI Taxonomy" id="4639"/>
    <lineage>
        <taxon>Eukaryota</taxon>
        <taxon>Viridiplantae</taxon>
        <taxon>Streptophyta</taxon>
        <taxon>Embryophyta</taxon>
        <taxon>Tracheophyta</taxon>
        <taxon>Spermatophyta</taxon>
        <taxon>Magnoliopsida</taxon>
        <taxon>Liliopsida</taxon>
        <taxon>Zingiberales</taxon>
        <taxon>Musaceae</taxon>
        <taxon>Ensete</taxon>
    </lineage>
</organism>
<evidence type="ECO:0000313" key="3">
    <source>
        <dbReference type="Proteomes" id="UP001222027"/>
    </source>
</evidence>
<dbReference type="AlphaFoldDB" id="A0AAV8Q1E5"/>